<dbReference type="HAMAP" id="MF_01569">
    <property type="entry name" value="Pro_tRNA_synth_type1"/>
    <property type="match status" value="1"/>
</dbReference>
<dbReference type="PANTHER" id="PTHR42753:SF2">
    <property type="entry name" value="PROLINE--TRNA LIGASE"/>
    <property type="match status" value="1"/>
</dbReference>
<evidence type="ECO:0000313" key="12">
    <source>
        <dbReference type="EMBL" id="GGF98435.1"/>
    </source>
</evidence>
<dbReference type="EC" id="6.1.1.15" evidence="10"/>
<dbReference type="Gene3D" id="3.30.930.10">
    <property type="entry name" value="Bira Bifunctional Protein, Domain 2"/>
    <property type="match status" value="2"/>
</dbReference>
<protein>
    <recommendedName>
        <fullName evidence="10">Proline--tRNA ligase</fullName>
        <ecNumber evidence="10">6.1.1.15</ecNumber>
    </recommendedName>
    <alternativeName>
        <fullName evidence="10">Prolyl-tRNA synthetase</fullName>
        <shortName evidence="10">ProRS</shortName>
    </alternativeName>
</protein>
<keyword evidence="13" id="KW-1185">Reference proteome</keyword>
<dbReference type="GO" id="GO:0016874">
    <property type="term" value="F:ligase activity"/>
    <property type="evidence" value="ECO:0007669"/>
    <property type="project" value="UniProtKB-KW"/>
</dbReference>
<name>A0ABQ1VTN0_9BACL</name>
<dbReference type="CDD" id="cd00861">
    <property type="entry name" value="ProRS_anticodon_short"/>
    <property type="match status" value="1"/>
</dbReference>
<dbReference type="NCBIfam" id="TIGR00409">
    <property type="entry name" value="proS_fam_II"/>
    <property type="match status" value="1"/>
</dbReference>
<evidence type="ECO:0000256" key="8">
    <source>
        <dbReference type="ARBA" id="ARBA00023146"/>
    </source>
</evidence>
<organism evidence="12 13">
    <name type="scientific">Paenibacillus aceti</name>
    <dbReference type="NCBI Taxonomy" id="1820010"/>
    <lineage>
        <taxon>Bacteria</taxon>
        <taxon>Bacillati</taxon>
        <taxon>Bacillota</taxon>
        <taxon>Bacilli</taxon>
        <taxon>Bacillales</taxon>
        <taxon>Paenibacillaceae</taxon>
        <taxon>Paenibacillus</taxon>
    </lineage>
</organism>
<comment type="similarity">
    <text evidence="10">Belongs to the class-II aminoacyl-tRNA synthetase family. ProS type 1 subfamily.</text>
</comment>
<evidence type="ECO:0000256" key="3">
    <source>
        <dbReference type="ARBA" id="ARBA00022490"/>
    </source>
</evidence>
<evidence type="ECO:0000256" key="6">
    <source>
        <dbReference type="ARBA" id="ARBA00022840"/>
    </source>
</evidence>
<dbReference type="InterPro" id="IPR002314">
    <property type="entry name" value="aa-tRNA-synt_IIb"/>
</dbReference>
<dbReference type="PRINTS" id="PR01046">
    <property type="entry name" value="TRNASYNTHPRO"/>
</dbReference>
<evidence type="ECO:0000256" key="2">
    <source>
        <dbReference type="ARBA" id="ARBA00011738"/>
    </source>
</evidence>
<evidence type="ECO:0000256" key="9">
    <source>
        <dbReference type="ARBA" id="ARBA00047671"/>
    </source>
</evidence>
<evidence type="ECO:0000256" key="4">
    <source>
        <dbReference type="ARBA" id="ARBA00022598"/>
    </source>
</evidence>
<evidence type="ECO:0000256" key="10">
    <source>
        <dbReference type="HAMAP-Rule" id="MF_01569"/>
    </source>
</evidence>
<comment type="function">
    <text evidence="10">Catalyzes the attachment of proline to tRNA(Pro) in a two-step reaction: proline is first activated by ATP to form Pro-AMP and then transferred to the acceptor end of tRNA(Pro). As ProRS can inadvertently accommodate and process non-cognate amino acids such as alanine and cysteine, to avoid such errors it has two additional distinct editing activities against alanine. One activity is designated as 'pretransfer' editing and involves the tRNA(Pro)-independent hydrolysis of activated Ala-AMP. The other activity is designated 'posttransfer' editing and involves deacylation of mischarged Ala-tRNA(Pro). The misacylated Cys-tRNA(Pro) is not edited by ProRS.</text>
</comment>
<gene>
    <name evidence="10 12" type="primary">proS</name>
    <name evidence="12" type="ORF">GCM10010913_20300</name>
</gene>
<dbReference type="Pfam" id="PF03129">
    <property type="entry name" value="HGTP_anticodon"/>
    <property type="match status" value="1"/>
</dbReference>
<dbReference type="InterPro" id="IPR050062">
    <property type="entry name" value="Pro-tRNA_synthetase"/>
</dbReference>
<dbReference type="InterPro" id="IPR002316">
    <property type="entry name" value="Pro-tRNA-ligase_IIa"/>
</dbReference>
<comment type="subcellular location">
    <subcellularLocation>
        <location evidence="1 10">Cytoplasm</location>
    </subcellularLocation>
</comment>
<keyword evidence="7 10" id="KW-0648">Protein biosynthesis</keyword>
<dbReference type="InterPro" id="IPR023717">
    <property type="entry name" value="Pro-tRNA-Synthase_IIa_type1"/>
</dbReference>
<evidence type="ECO:0000259" key="11">
    <source>
        <dbReference type="PROSITE" id="PS50862"/>
    </source>
</evidence>
<feature type="domain" description="Aminoacyl-transfer RNA synthetases class-II family profile" evidence="11">
    <location>
        <begin position="38"/>
        <end position="469"/>
    </location>
</feature>
<comment type="subunit">
    <text evidence="2 10">Homodimer.</text>
</comment>
<dbReference type="EMBL" id="BMIW01000012">
    <property type="protein sequence ID" value="GGF98435.1"/>
    <property type="molecule type" value="Genomic_DNA"/>
</dbReference>
<dbReference type="InterPro" id="IPR036754">
    <property type="entry name" value="YbaK/aa-tRNA-synt-asso_dom_sf"/>
</dbReference>
<dbReference type="SUPFAM" id="SSF55826">
    <property type="entry name" value="YbaK/ProRS associated domain"/>
    <property type="match status" value="1"/>
</dbReference>
<comment type="catalytic activity">
    <reaction evidence="9 10">
        <text>tRNA(Pro) + L-proline + ATP = L-prolyl-tRNA(Pro) + AMP + diphosphate</text>
        <dbReference type="Rhea" id="RHEA:14305"/>
        <dbReference type="Rhea" id="RHEA-COMP:9700"/>
        <dbReference type="Rhea" id="RHEA-COMP:9702"/>
        <dbReference type="ChEBI" id="CHEBI:30616"/>
        <dbReference type="ChEBI" id="CHEBI:33019"/>
        <dbReference type="ChEBI" id="CHEBI:60039"/>
        <dbReference type="ChEBI" id="CHEBI:78442"/>
        <dbReference type="ChEBI" id="CHEBI:78532"/>
        <dbReference type="ChEBI" id="CHEBI:456215"/>
        <dbReference type="EC" id="6.1.1.15"/>
    </reaction>
</comment>
<dbReference type="InterPro" id="IPR004500">
    <property type="entry name" value="Pro-tRNA-synth_IIa_bac-type"/>
</dbReference>
<reference evidence="13" key="1">
    <citation type="journal article" date="2019" name="Int. J. Syst. Evol. Microbiol.">
        <title>The Global Catalogue of Microorganisms (GCM) 10K type strain sequencing project: providing services to taxonomists for standard genome sequencing and annotation.</title>
        <authorList>
            <consortium name="The Broad Institute Genomics Platform"/>
            <consortium name="The Broad Institute Genome Sequencing Center for Infectious Disease"/>
            <person name="Wu L."/>
            <person name="Ma J."/>
        </authorList>
    </citation>
    <scope>NUCLEOTIDE SEQUENCE [LARGE SCALE GENOMIC DNA]</scope>
    <source>
        <strain evidence="13">CGMCC 1.15420</strain>
    </source>
</reference>
<dbReference type="PANTHER" id="PTHR42753">
    <property type="entry name" value="MITOCHONDRIAL RIBOSOME PROTEIN L39/PROLYL-TRNA LIGASE FAMILY MEMBER"/>
    <property type="match status" value="1"/>
</dbReference>
<dbReference type="Pfam" id="PF04073">
    <property type="entry name" value="tRNA_edit"/>
    <property type="match status" value="1"/>
</dbReference>
<dbReference type="InterPro" id="IPR006195">
    <property type="entry name" value="aa-tRNA-synth_II"/>
</dbReference>
<keyword evidence="8 10" id="KW-0030">Aminoacyl-tRNA synthetase</keyword>
<evidence type="ECO:0000256" key="7">
    <source>
        <dbReference type="ARBA" id="ARBA00022917"/>
    </source>
</evidence>
<dbReference type="InterPro" id="IPR036621">
    <property type="entry name" value="Anticodon-bd_dom_sf"/>
</dbReference>
<dbReference type="PROSITE" id="PS50862">
    <property type="entry name" value="AA_TRNA_LIGASE_II"/>
    <property type="match status" value="1"/>
</dbReference>
<keyword evidence="6 10" id="KW-0067">ATP-binding</keyword>
<dbReference type="Proteomes" id="UP000608420">
    <property type="component" value="Unassembled WGS sequence"/>
</dbReference>
<evidence type="ECO:0000256" key="5">
    <source>
        <dbReference type="ARBA" id="ARBA00022741"/>
    </source>
</evidence>
<evidence type="ECO:0000256" key="1">
    <source>
        <dbReference type="ARBA" id="ARBA00004496"/>
    </source>
</evidence>
<comment type="domain">
    <text evidence="10">Consists of three domains: the N-terminal catalytic domain, the editing domain and the C-terminal anticodon-binding domain.</text>
</comment>
<keyword evidence="4 10" id="KW-0436">Ligase</keyword>
<sequence length="574" mass="64460">MRQSTLLLNTLRESPAEADVISHELLLRGGYIRQLAAGIYTYLPLGRRVLRKLEQIIHEEMERAGAQEILMPALQPADLWKESGRYQVYGPELMRLSDRHEREFVLGPTHEEVITALVRDEIKSYRKLPVILYQIQTKFRDERRPRFGLLRGREFVMKDAYSFDSDWAGLDHSYRTMYAAYERIFQRLELQYRAVEADAGAIGGEGETHEFMALADIGEDIIAACTCCDYAANLETATARTGGHSDLNSFTAAVAARERIHTPGIRTIDELATHLQVEARQIIKTLVYEADQQIVAVLVRGDHQVNELKLQKYLQAEQLEIVEADALQRRGLAPAGSIGPCGLNIPVLVDYEVSQMREGIAGANVADYHEIHVRPGRDFALERVGDFRNVVEGDSCPHCEQGKLIFSRGIEMGHIFKLGTKYSEKLQAHYLNSSGKTEPIIMGCYGIGISRLLSVIAEQNHDERGIIWPMSVAPFQVHLILISRKNEEQTRVAESLYAEFTKQGIEVLLDDRNESAGVKFKDSELLGIPLRITVGKNAGQGEVELTIRKTGQSDSVAVETIVNQVKQHISNETP</sequence>
<dbReference type="NCBIfam" id="NF006625">
    <property type="entry name" value="PRK09194.1"/>
    <property type="match status" value="1"/>
</dbReference>
<evidence type="ECO:0000313" key="13">
    <source>
        <dbReference type="Proteomes" id="UP000608420"/>
    </source>
</evidence>
<dbReference type="CDD" id="cd04334">
    <property type="entry name" value="ProRS-INS"/>
    <property type="match status" value="1"/>
</dbReference>
<dbReference type="InterPro" id="IPR007214">
    <property type="entry name" value="YbaK/aa-tRNA-synth-assoc-dom"/>
</dbReference>
<dbReference type="InterPro" id="IPR004154">
    <property type="entry name" value="Anticodon-bd"/>
</dbReference>
<dbReference type="InterPro" id="IPR045864">
    <property type="entry name" value="aa-tRNA-synth_II/BPL/LPL"/>
</dbReference>
<dbReference type="Gene3D" id="3.40.50.800">
    <property type="entry name" value="Anticodon-binding domain"/>
    <property type="match status" value="1"/>
</dbReference>
<dbReference type="Pfam" id="PF00587">
    <property type="entry name" value="tRNA-synt_2b"/>
    <property type="match status" value="1"/>
</dbReference>
<dbReference type="InterPro" id="IPR044140">
    <property type="entry name" value="ProRS_anticodon_short"/>
</dbReference>
<dbReference type="RefSeq" id="WP_120461772.1">
    <property type="nucleotide sequence ID" value="NZ_BMIW01000012.1"/>
</dbReference>
<keyword evidence="3 10" id="KW-0963">Cytoplasm</keyword>
<dbReference type="SUPFAM" id="SSF55681">
    <property type="entry name" value="Class II aaRS and biotin synthetases"/>
    <property type="match status" value="1"/>
</dbReference>
<proteinExistence type="inferred from homology"/>
<dbReference type="CDD" id="cd00779">
    <property type="entry name" value="ProRS_core_prok"/>
    <property type="match status" value="1"/>
</dbReference>
<accession>A0ABQ1VTN0</accession>
<keyword evidence="5 10" id="KW-0547">Nucleotide-binding</keyword>
<dbReference type="InterPro" id="IPR033730">
    <property type="entry name" value="ProRS_core_prok"/>
</dbReference>
<dbReference type="SUPFAM" id="SSF52954">
    <property type="entry name" value="Class II aaRS ABD-related"/>
    <property type="match status" value="1"/>
</dbReference>
<comment type="caution">
    <text evidence="12">The sequence shown here is derived from an EMBL/GenBank/DDBJ whole genome shotgun (WGS) entry which is preliminary data.</text>
</comment>